<dbReference type="Proteomes" id="UP001143856">
    <property type="component" value="Unassembled WGS sequence"/>
</dbReference>
<gene>
    <name evidence="1" type="ORF">NUW58_g6688</name>
</gene>
<comment type="caution">
    <text evidence="1">The sequence shown here is derived from an EMBL/GenBank/DDBJ whole genome shotgun (WGS) entry which is preliminary data.</text>
</comment>
<reference evidence="1" key="1">
    <citation type="submission" date="2022-10" db="EMBL/GenBank/DDBJ databases">
        <title>Genome Sequence of Xylaria curta.</title>
        <authorList>
            <person name="Buettner E."/>
        </authorList>
    </citation>
    <scope>NUCLEOTIDE SEQUENCE</scope>
    <source>
        <strain evidence="1">Babe10</strain>
    </source>
</reference>
<name>A0ACC1NQ43_9PEZI</name>
<sequence length="602" mass="67494">MSQRSRLLVGRDDLEGPMAPKVPRALEEMAIYDLTNKCYDAFERLVDAELIRGLHNDDNSGATPHDLPGLKNSFAFWVDHTGALAPIGASLDDRLADYVDIKEMVIQLLEMVKRNIDQRVSEVERVGVDMSWKSSDWDHSLLSIGAALDRLHFLASAIRKASVKSISGEDILLNFANEEEILKHLGSTIVIRRKILSKRAQHEEKLAIRRTDLKPTSLQVEEQGQSMEPLGPRQLLGMQSVMEEKDTLPKQLGAMTEVTQASKLNPDLALKYINQKRPTLSIRSSGTSTRDDSLAQRYPSLPMLSPGATHTLCPYCRKPLRSGELSGSRAVQFWENHVDGDLQPYSCLFAQCLGAFFIHRSDWAQHMKTTHGANWPRNVHCVTWFCDIGHPDIAEFDNEIEWRAHVRNIESHPGRKKQPTDIQLQALAIKKQQVALRDEFVCPLCEEIPEKISVLGCKGNRDELFKILEDHIACHIKDLSFMSLPALNDEPKDEVVRDATTSGGFRGQLSRTGSALHSLSLSGLMENVLGPLGSLGPLGYSRASTPDSNTENMALDTPQFDTEIRFECSDCQEIDYFTYTVSEDESCCKHCGHQICDECEEE</sequence>
<dbReference type="EMBL" id="JAPDGR010001564">
    <property type="protein sequence ID" value="KAJ2981442.1"/>
    <property type="molecule type" value="Genomic_DNA"/>
</dbReference>
<accession>A0ACC1NQ43</accession>
<evidence type="ECO:0000313" key="1">
    <source>
        <dbReference type="EMBL" id="KAJ2981442.1"/>
    </source>
</evidence>
<keyword evidence="2" id="KW-1185">Reference proteome</keyword>
<protein>
    <submittedName>
        <fullName evidence="1">Uncharacterized protein</fullName>
    </submittedName>
</protein>
<evidence type="ECO:0000313" key="2">
    <source>
        <dbReference type="Proteomes" id="UP001143856"/>
    </source>
</evidence>
<proteinExistence type="predicted"/>
<organism evidence="1 2">
    <name type="scientific">Xylaria curta</name>
    <dbReference type="NCBI Taxonomy" id="42375"/>
    <lineage>
        <taxon>Eukaryota</taxon>
        <taxon>Fungi</taxon>
        <taxon>Dikarya</taxon>
        <taxon>Ascomycota</taxon>
        <taxon>Pezizomycotina</taxon>
        <taxon>Sordariomycetes</taxon>
        <taxon>Xylariomycetidae</taxon>
        <taxon>Xylariales</taxon>
        <taxon>Xylariaceae</taxon>
        <taxon>Xylaria</taxon>
    </lineage>
</organism>